<dbReference type="Pfam" id="PF12890">
    <property type="entry name" value="DHOase"/>
    <property type="match status" value="1"/>
</dbReference>
<dbReference type="GO" id="GO:0004038">
    <property type="term" value="F:allantoinase activity"/>
    <property type="evidence" value="ECO:0007669"/>
    <property type="project" value="TreeGrafter"/>
</dbReference>
<dbReference type="EMBL" id="CP019699">
    <property type="protein sequence ID" value="AQS55539.1"/>
    <property type="molecule type" value="Genomic_DNA"/>
</dbReference>
<feature type="binding site" evidence="6">
    <location>
        <position position="231"/>
    </location>
    <ligand>
        <name>Zn(2+)</name>
        <dbReference type="ChEBI" id="CHEBI:29105"/>
        <label>2</label>
    </ligand>
</feature>
<gene>
    <name evidence="6" type="primary">pyrC</name>
    <name evidence="8" type="ORF">B0W44_06800</name>
</gene>
<feature type="binding site" evidence="6">
    <location>
        <position position="304"/>
    </location>
    <ligand>
        <name>Zn(2+)</name>
        <dbReference type="ChEBI" id="CHEBI:29105"/>
        <label>1</label>
    </ligand>
</feature>
<feature type="active site" evidence="6">
    <location>
        <position position="304"/>
    </location>
</feature>
<comment type="pathway">
    <text evidence="6">Pyrimidine metabolism; UMP biosynthesis via de novo pathway; (S)-dihydroorotate from bicarbonate: step 3/3.</text>
</comment>
<keyword evidence="4 6" id="KW-0378">Hydrolase</keyword>
<dbReference type="NCBIfam" id="NF006837">
    <property type="entry name" value="PRK09357.1-2"/>
    <property type="match status" value="1"/>
</dbReference>
<dbReference type="GO" id="GO:0008270">
    <property type="term" value="F:zinc ion binding"/>
    <property type="evidence" value="ECO:0007669"/>
    <property type="project" value="UniProtKB-UniRule"/>
</dbReference>
<comment type="function">
    <text evidence="1 6">Catalyzes the reversible cyclization of carbamoyl aspartate to dihydroorotate.</text>
</comment>
<dbReference type="CDD" id="cd01317">
    <property type="entry name" value="DHOase_IIa"/>
    <property type="match status" value="1"/>
</dbReference>
<dbReference type="SUPFAM" id="SSF51338">
    <property type="entry name" value="Composite domain of metallo-dependent hydrolases"/>
    <property type="match status" value="1"/>
</dbReference>
<evidence type="ECO:0000256" key="1">
    <source>
        <dbReference type="ARBA" id="ARBA00002368"/>
    </source>
</evidence>
<feature type="binding site" evidence="6">
    <location>
        <begin position="322"/>
        <end position="323"/>
    </location>
    <ligand>
        <name>substrate</name>
    </ligand>
</feature>
<feature type="domain" description="Dihydroorotase catalytic" evidence="7">
    <location>
        <begin position="48"/>
        <end position="235"/>
    </location>
</feature>
<dbReference type="Proteomes" id="UP000188603">
    <property type="component" value="Chromosome"/>
</dbReference>
<sequence length="430" mass="46235">MRLMIRQAKCYRSGEWILTDVRVDDGIITSVGDRLPTGDEDEIVEANGKTLLPGLIDVHVHLREPGFEEKETIASGSRAAARGGFTTIAAMPNTEPVTDTADLVREQYRKAGKEAVVNVHFYGAITEGLRGEELTDFQALKEAGAFALTDDGVGIQSAGQMLAAMERAKEVGLTVVAHCEDNSLADRGVMHDGEKASRLGLPGIPAEAEAAHIVRDALLAERTGVHYHVCHVSSAASVQAIREAKQRGVHMTAEVTPHHLVLTEDDIPGDNALYKMNPPLRSARDRSALMAGLLDGTIDFIATDHAPHETAAKRRGFRGAPFGVIGLETAFPLLYTRLVLTGFLTLEQLVKRMSTAPAACFGLPGGVICEGAQADLTLVDLEREETVDPAAFYSKSENTPFCGWRLTGWPVWTMVGGQVVYDEAQGGITG</sequence>
<dbReference type="Gene3D" id="2.30.40.10">
    <property type="entry name" value="Urease, subunit C, domain 1"/>
    <property type="match status" value="1"/>
</dbReference>
<protein>
    <recommendedName>
        <fullName evidence="6">Dihydroorotase</fullName>
        <shortName evidence="6">DHOase</shortName>
        <ecNumber evidence="6">3.5.2.3</ecNumber>
    </recommendedName>
</protein>
<dbReference type="KEGG" id="ntr:B0W44_06800"/>
<feature type="binding site" evidence="6">
    <location>
        <position position="61"/>
    </location>
    <ligand>
        <name>Zn(2+)</name>
        <dbReference type="ChEBI" id="CHEBI:29105"/>
        <label>1</label>
    </ligand>
</feature>
<dbReference type="HAMAP" id="MF_00220_B">
    <property type="entry name" value="PyrC_classI_B"/>
    <property type="match status" value="1"/>
</dbReference>
<feature type="binding site" evidence="6">
    <location>
        <position position="59"/>
    </location>
    <ligand>
        <name>Zn(2+)</name>
        <dbReference type="ChEBI" id="CHEBI:29105"/>
        <label>1</label>
    </ligand>
</feature>
<dbReference type="UniPathway" id="UPA00070">
    <property type="reaction ID" value="UER00117"/>
</dbReference>
<dbReference type="GO" id="GO:0006145">
    <property type="term" value="P:purine nucleobase catabolic process"/>
    <property type="evidence" value="ECO:0007669"/>
    <property type="project" value="TreeGrafter"/>
</dbReference>
<evidence type="ECO:0000313" key="8">
    <source>
        <dbReference type="EMBL" id="AQS55539.1"/>
    </source>
</evidence>
<feature type="binding site" evidence="6">
    <location>
        <position position="151"/>
    </location>
    <ligand>
        <name>Zn(2+)</name>
        <dbReference type="ChEBI" id="CHEBI:29105"/>
        <label>1</label>
    </ligand>
</feature>
<evidence type="ECO:0000256" key="5">
    <source>
        <dbReference type="ARBA" id="ARBA00022975"/>
    </source>
</evidence>
<comment type="catalytic activity">
    <reaction evidence="6">
        <text>(S)-dihydroorotate + H2O = N-carbamoyl-L-aspartate + H(+)</text>
        <dbReference type="Rhea" id="RHEA:24296"/>
        <dbReference type="ChEBI" id="CHEBI:15377"/>
        <dbReference type="ChEBI" id="CHEBI:15378"/>
        <dbReference type="ChEBI" id="CHEBI:30864"/>
        <dbReference type="ChEBI" id="CHEBI:32814"/>
        <dbReference type="EC" id="3.5.2.3"/>
    </reaction>
</comment>
<dbReference type="InterPro" id="IPR050138">
    <property type="entry name" value="DHOase/Allantoinase_Hydrolase"/>
</dbReference>
<dbReference type="GO" id="GO:0044205">
    <property type="term" value="P:'de novo' UMP biosynthetic process"/>
    <property type="evidence" value="ECO:0007669"/>
    <property type="project" value="UniProtKB-UniRule"/>
</dbReference>
<evidence type="ECO:0000313" key="9">
    <source>
        <dbReference type="Proteomes" id="UP000188603"/>
    </source>
</evidence>
<keyword evidence="3 6" id="KW-0479">Metal-binding</keyword>
<comment type="cofactor">
    <cofactor evidence="6">
        <name>Zn(2+)</name>
        <dbReference type="ChEBI" id="CHEBI:29105"/>
    </cofactor>
    <text evidence="6">Binds 2 Zn(2+) ions per subunit.</text>
</comment>
<dbReference type="PANTHER" id="PTHR43668">
    <property type="entry name" value="ALLANTOINASE"/>
    <property type="match status" value="1"/>
</dbReference>
<feature type="binding site" evidence="6">
    <location>
        <position position="93"/>
    </location>
    <ligand>
        <name>substrate</name>
    </ligand>
</feature>
<dbReference type="RefSeq" id="WP_077719403.1">
    <property type="nucleotide sequence ID" value="NZ_CP019699.1"/>
</dbReference>
<dbReference type="InterPro" id="IPR011059">
    <property type="entry name" value="Metal-dep_hydrolase_composite"/>
</dbReference>
<feature type="binding site" evidence="6">
    <location>
        <position position="151"/>
    </location>
    <ligand>
        <name>Zn(2+)</name>
        <dbReference type="ChEBI" id="CHEBI:29105"/>
        <label>2</label>
    </ligand>
</feature>
<dbReference type="NCBIfam" id="TIGR00857">
    <property type="entry name" value="pyrC_multi"/>
    <property type="match status" value="1"/>
</dbReference>
<proteinExistence type="inferred from homology"/>
<dbReference type="InterPro" id="IPR002195">
    <property type="entry name" value="Dihydroorotase_CS"/>
</dbReference>
<dbReference type="GO" id="GO:0005737">
    <property type="term" value="C:cytoplasm"/>
    <property type="evidence" value="ECO:0007669"/>
    <property type="project" value="TreeGrafter"/>
</dbReference>
<dbReference type="EC" id="3.5.2.3" evidence="6"/>
<evidence type="ECO:0000256" key="3">
    <source>
        <dbReference type="ARBA" id="ARBA00022723"/>
    </source>
</evidence>
<dbReference type="GO" id="GO:0004151">
    <property type="term" value="F:dihydroorotase activity"/>
    <property type="evidence" value="ECO:0007669"/>
    <property type="project" value="UniProtKB-UniRule"/>
</dbReference>
<dbReference type="InterPro" id="IPR024403">
    <property type="entry name" value="DHOase_cat"/>
</dbReference>
<name>A0A1U9K644_9BACL</name>
<accession>A0A1U9K644</accession>
<evidence type="ECO:0000256" key="4">
    <source>
        <dbReference type="ARBA" id="ARBA00022801"/>
    </source>
</evidence>
<dbReference type="PROSITE" id="PS00482">
    <property type="entry name" value="DIHYDROOROTASE_1"/>
    <property type="match status" value="1"/>
</dbReference>
<reference evidence="8 9" key="1">
    <citation type="journal article" date="2015" name="Int. J. Syst. Evol. Microbiol.">
        <title>Novibacillus thermophilus gen. nov., sp. nov., a Gram-staining-negative and moderately thermophilic member of the family Thermoactinomycetaceae.</title>
        <authorList>
            <person name="Yang G."/>
            <person name="Chen J."/>
            <person name="Zhou S."/>
        </authorList>
    </citation>
    <scope>NUCLEOTIDE SEQUENCE [LARGE SCALE GENOMIC DNA]</scope>
    <source>
        <strain evidence="8 9">SG-1</strain>
    </source>
</reference>
<dbReference type="InterPro" id="IPR004722">
    <property type="entry name" value="DHOase"/>
</dbReference>
<dbReference type="AlphaFoldDB" id="A0A1U9K644"/>
<comment type="similarity">
    <text evidence="2 6">Belongs to the metallo-dependent hydrolases superfamily. DHOase family. Class I DHOase subfamily.</text>
</comment>
<keyword evidence="6" id="KW-0862">Zinc</keyword>
<feature type="binding site" evidence="6">
    <location>
        <position position="277"/>
    </location>
    <ligand>
        <name>substrate</name>
    </ligand>
</feature>
<dbReference type="SUPFAM" id="SSF51556">
    <property type="entry name" value="Metallo-dependent hydrolases"/>
    <property type="match status" value="1"/>
</dbReference>
<feature type="binding site" evidence="6">
    <location>
        <position position="178"/>
    </location>
    <ligand>
        <name>Zn(2+)</name>
        <dbReference type="ChEBI" id="CHEBI:29105"/>
        <label>2</label>
    </ligand>
</feature>
<evidence type="ECO:0000259" key="7">
    <source>
        <dbReference type="Pfam" id="PF12890"/>
    </source>
</evidence>
<organism evidence="8 9">
    <name type="scientific">Novibacillus thermophilus</name>
    <dbReference type="NCBI Taxonomy" id="1471761"/>
    <lineage>
        <taxon>Bacteria</taxon>
        <taxon>Bacillati</taxon>
        <taxon>Bacillota</taxon>
        <taxon>Bacilli</taxon>
        <taxon>Bacillales</taxon>
        <taxon>Thermoactinomycetaceae</taxon>
        <taxon>Novibacillus</taxon>
    </lineage>
</organism>
<dbReference type="InterPro" id="IPR032466">
    <property type="entry name" value="Metal_Hydrolase"/>
</dbReference>
<dbReference type="PROSITE" id="PS00483">
    <property type="entry name" value="DIHYDROOROTASE_2"/>
    <property type="match status" value="1"/>
</dbReference>
<feature type="binding site" evidence="6">
    <location>
        <position position="308"/>
    </location>
    <ligand>
        <name>substrate</name>
    </ligand>
</feature>
<keyword evidence="9" id="KW-1185">Reference proteome</keyword>
<feature type="binding site" evidence="6">
    <location>
        <begin position="61"/>
        <end position="63"/>
    </location>
    <ligand>
        <name>substrate</name>
    </ligand>
</feature>
<evidence type="ECO:0000256" key="2">
    <source>
        <dbReference type="ARBA" id="ARBA00010286"/>
    </source>
</evidence>
<keyword evidence="5 6" id="KW-0665">Pyrimidine biosynthesis</keyword>
<evidence type="ECO:0000256" key="6">
    <source>
        <dbReference type="HAMAP-Rule" id="MF_00220"/>
    </source>
</evidence>
<dbReference type="STRING" id="1471761.B0W44_06800"/>
<dbReference type="PANTHER" id="PTHR43668:SF2">
    <property type="entry name" value="ALLANTOINASE"/>
    <property type="match status" value="1"/>
</dbReference>
<dbReference type="Gene3D" id="3.20.20.140">
    <property type="entry name" value="Metal-dependent hydrolases"/>
    <property type="match status" value="1"/>
</dbReference>